<keyword evidence="7" id="KW-0694">RNA-binding</keyword>
<reference evidence="13" key="2">
    <citation type="journal article" date="2023" name="Science">
        <title>Genomic signatures of disease resistance in endangered staghorn corals.</title>
        <authorList>
            <person name="Vollmer S.V."/>
            <person name="Selwyn J.D."/>
            <person name="Despard B.A."/>
            <person name="Roesel C.L."/>
        </authorList>
    </citation>
    <scope>NUCLEOTIDE SEQUENCE</scope>
    <source>
        <strain evidence="13">K2</strain>
    </source>
</reference>
<keyword evidence="5" id="KW-0378">Hydrolase</keyword>
<feature type="compositionally biased region" description="Low complexity" evidence="10">
    <location>
        <begin position="559"/>
        <end position="572"/>
    </location>
</feature>
<dbReference type="Pfam" id="PF17919">
    <property type="entry name" value="RT_RNaseH_2"/>
    <property type="match status" value="1"/>
</dbReference>
<evidence type="ECO:0000256" key="8">
    <source>
        <dbReference type="ARBA" id="ARBA00022908"/>
    </source>
</evidence>
<feature type="region of interest" description="Disordered" evidence="10">
    <location>
        <begin position="243"/>
        <end position="272"/>
    </location>
</feature>
<dbReference type="PANTHER" id="PTHR33064:SF37">
    <property type="entry name" value="RIBONUCLEASE H"/>
    <property type="match status" value="1"/>
</dbReference>
<evidence type="ECO:0000259" key="11">
    <source>
        <dbReference type="PROSITE" id="PS50878"/>
    </source>
</evidence>
<dbReference type="SUPFAM" id="SSF56672">
    <property type="entry name" value="DNA/RNA polymerases"/>
    <property type="match status" value="1"/>
</dbReference>
<dbReference type="InterPro" id="IPR043502">
    <property type="entry name" value="DNA/RNA_pol_sf"/>
</dbReference>
<evidence type="ECO:0000256" key="5">
    <source>
        <dbReference type="ARBA" id="ARBA00022801"/>
    </source>
</evidence>
<name>A0AAD9V6A3_ACRCE</name>
<protein>
    <submittedName>
        <fullName evidence="13">Transposon Ty3-G Gag-Pol polyprotein</fullName>
    </submittedName>
</protein>
<dbReference type="Gene3D" id="3.30.70.270">
    <property type="match status" value="2"/>
</dbReference>
<feature type="region of interest" description="Disordered" evidence="10">
    <location>
        <begin position="1603"/>
        <end position="1639"/>
    </location>
</feature>
<sequence>MNSNRAPKQWSLTKNETITTFEAWRQNLQYSLSLDANFAPFLADTFTWLKKSSTAPTRGLESDGDDVPTTRRRTAFQKNLHLDLMLGQIANFCPVISRSSIVKNSTSISSVWQAIRAHYGFQSTGARFLDFSDIKLEVDERPEDLFQRLMSFTEDNLLVANGPITHHGANVTADEEMTPTLENMVVLTWLKLVHIALPALVKQRYGTELRSKTLASLKPEISQALDSLLEEIRSTADTKVLRTTASRFRQPPSRPSHKPSPSPWAPTKRPKSCPLCKQAGRNDQHFLSSCSYLPPEDRTYLSRSRFMSTFDDEEPDYMDYAPPLFTAEDEPPLCTSARSVSRRVSTKQSPHFKAFYKHYPIQLTLDTGAETSMIKSSLARSIGAPIMKSSKQALQADGLTPLAVVGETRLILSRADNQLTLHALVVDDLDVDVLAGTPFLIANDISVRPAKCQVRIQDSEVVHYEHKSDPTTASHAVRPTTVLWPGDYVELDVPPDLGDDCVLALQPRTDTPVPKHTNPSSIWPEPQIVEAVGAKVRLVNSSQEPKLIGRHEHLSQILPTEETSSSTSTPSLPSLPQPVKPKSSLPFSSSVSIDPDNILSEDLHVKLRQLLQTYDRVFNPDITGYNGAAGPIQASVNIGPVQPPQRKGRVPQYSRNQLVELQAKFDELEQAEVFRRPEDLGITVEYLNPSFLVKKPSGGHRLVTAFADVARYSKPQPSLMPDVDSTLRTIAPWRYMIKTDLTRAFYQIPLSKSSLKYCGVATPFRGIRVYTRSAMGMPGSETALEEMMCRVLGDFIEEGFVAKLADDLYCGADSPEALLHNWQRVLQALDRCNLRLSPTKTVICPKTTSILGWIWSQGRLSANPHRIAALASCPLPSTVKGLRSFIGAYKVLSRVLPNCSNVIDPLECALTGLQSSDRLMWDENLTSRFKSAQDFLSNHKAIVLPRPSDTLWIVTDGSVTRRGLGATLYVSRVNQLHLAGFFSAKLRKHQVTWLPCEVEALSIAASVKHFSPFIIQSQHPTTVLTDSKPCVQAIDKLCRGEFSASPRVTSFLTTVSRYQVHLQHLAGRANLPSDFTSPNAPDCSEPNCQICNFVHEMEDSVVRNISIHDILNNKSNLPFTSRSAWRQIQNDCPDLRRVHAHLKQGTRPSKKLTNVRDVKRYLNSVSIASDGLLVVKRTLPFAPVADAIVVPRSVLDGLLTALHIKLNHPSRHQFQMVLQRQFFALDMNDAISRVTSACHTCTSLRSFPSSLVHQSSEDPPEVVGISFAADGIKRHRQLILVLRECATSFTASCLVPGEKHDTLRDALTQLIVDVHPLDGPRAVIRVDPSPGFQSMANNDSLNHLNVTIEVGRVKNKNKNPVAEKAVRELEEELIKQEPGGRPVSAVGLALATARLNSRLRLPGLSSRELWTQRNQFTHEQLPLSDYNFILGKHAQRSTNHAFNEKSKNPHGLVPNTPSLHVGDIVYLISDKDKSRARDRYLVVSIDLPWCFVKKFRGSQLRATSYKVKLSECYAVPPSVIVSDHSGPQASQDQDDEPSPVTPALPAASVPPESPAPAPPELTSVPSDEVQFPSSACGDTTLDAPIGVPPLLALQEEPRTIATAPDQALSSCPCSSPESPSPRPQRQRNPPLYLNDYVRF</sequence>
<organism evidence="13 14">
    <name type="scientific">Acropora cervicornis</name>
    <name type="common">Staghorn coral</name>
    <dbReference type="NCBI Taxonomy" id="6130"/>
    <lineage>
        <taxon>Eukaryota</taxon>
        <taxon>Metazoa</taxon>
        <taxon>Cnidaria</taxon>
        <taxon>Anthozoa</taxon>
        <taxon>Hexacorallia</taxon>
        <taxon>Scleractinia</taxon>
        <taxon>Astrocoeniina</taxon>
        <taxon>Acroporidae</taxon>
        <taxon>Acropora</taxon>
    </lineage>
</organism>
<dbReference type="GO" id="GO:0015074">
    <property type="term" value="P:DNA integration"/>
    <property type="evidence" value="ECO:0007669"/>
    <property type="project" value="UniProtKB-KW"/>
</dbReference>
<dbReference type="InterPro" id="IPR021109">
    <property type="entry name" value="Peptidase_aspartic_dom_sf"/>
</dbReference>
<evidence type="ECO:0000256" key="9">
    <source>
        <dbReference type="ARBA" id="ARBA00022918"/>
    </source>
</evidence>
<evidence type="ECO:0000256" key="6">
    <source>
        <dbReference type="ARBA" id="ARBA00022842"/>
    </source>
</evidence>
<feature type="region of interest" description="Disordered" evidence="10">
    <location>
        <begin position="1523"/>
        <end position="1588"/>
    </location>
</feature>
<dbReference type="PROSITE" id="PS50994">
    <property type="entry name" value="INTEGRASE"/>
    <property type="match status" value="1"/>
</dbReference>
<dbReference type="InterPro" id="IPR000477">
    <property type="entry name" value="RT_dom"/>
</dbReference>
<accession>A0AAD9V6A3</accession>
<feature type="region of interest" description="Disordered" evidence="10">
    <location>
        <begin position="559"/>
        <end position="587"/>
    </location>
</feature>
<evidence type="ECO:0000256" key="3">
    <source>
        <dbReference type="ARBA" id="ARBA00022722"/>
    </source>
</evidence>
<proteinExistence type="predicted"/>
<dbReference type="PROSITE" id="PS50878">
    <property type="entry name" value="RT_POL"/>
    <property type="match status" value="1"/>
</dbReference>
<dbReference type="InterPro" id="IPR051320">
    <property type="entry name" value="Viral_Replic_Matur_Polypro"/>
</dbReference>
<dbReference type="GO" id="GO:0004190">
    <property type="term" value="F:aspartic-type endopeptidase activity"/>
    <property type="evidence" value="ECO:0007669"/>
    <property type="project" value="InterPro"/>
</dbReference>
<dbReference type="Gene3D" id="3.10.10.10">
    <property type="entry name" value="HIV Type 1 Reverse Transcriptase, subunit A, domain 1"/>
    <property type="match status" value="1"/>
</dbReference>
<evidence type="ECO:0000313" key="13">
    <source>
        <dbReference type="EMBL" id="KAK2562652.1"/>
    </source>
</evidence>
<dbReference type="Pfam" id="PF00078">
    <property type="entry name" value="RVT_1"/>
    <property type="match status" value="1"/>
</dbReference>
<keyword evidence="4" id="KW-0255">Endonuclease</keyword>
<keyword evidence="6" id="KW-0460">Magnesium</keyword>
<evidence type="ECO:0000313" key="14">
    <source>
        <dbReference type="Proteomes" id="UP001249851"/>
    </source>
</evidence>
<dbReference type="Proteomes" id="UP001249851">
    <property type="component" value="Unassembled WGS sequence"/>
</dbReference>
<dbReference type="SUPFAM" id="SSF53098">
    <property type="entry name" value="Ribonuclease H-like"/>
    <property type="match status" value="1"/>
</dbReference>
<dbReference type="InterPro" id="IPR036397">
    <property type="entry name" value="RNaseH_sf"/>
</dbReference>
<evidence type="ECO:0000259" key="12">
    <source>
        <dbReference type="PROSITE" id="PS50994"/>
    </source>
</evidence>
<dbReference type="GO" id="GO:0006508">
    <property type="term" value="P:proteolysis"/>
    <property type="evidence" value="ECO:0007669"/>
    <property type="project" value="InterPro"/>
</dbReference>
<keyword evidence="8" id="KW-0229">DNA integration</keyword>
<dbReference type="PANTHER" id="PTHR33064">
    <property type="entry name" value="POL PROTEIN"/>
    <property type="match status" value="1"/>
</dbReference>
<comment type="caution">
    <text evidence="13">The sequence shown here is derived from an EMBL/GenBank/DDBJ whole genome shotgun (WGS) entry which is preliminary data.</text>
</comment>
<dbReference type="SUPFAM" id="SSF50630">
    <property type="entry name" value="Acid proteases"/>
    <property type="match status" value="1"/>
</dbReference>
<evidence type="ECO:0000256" key="4">
    <source>
        <dbReference type="ARBA" id="ARBA00022759"/>
    </source>
</evidence>
<dbReference type="InterPro" id="IPR041577">
    <property type="entry name" value="RT_RNaseH_2"/>
</dbReference>
<keyword evidence="14" id="KW-1185">Reference proteome</keyword>
<gene>
    <name evidence="13" type="ORF">P5673_014343</name>
</gene>
<dbReference type="GO" id="GO:0004519">
    <property type="term" value="F:endonuclease activity"/>
    <property type="evidence" value="ECO:0007669"/>
    <property type="project" value="UniProtKB-KW"/>
</dbReference>
<dbReference type="PROSITE" id="PS00141">
    <property type="entry name" value="ASP_PROTEASE"/>
    <property type="match status" value="1"/>
</dbReference>
<dbReference type="EMBL" id="JARQWQ010000028">
    <property type="protein sequence ID" value="KAK2562652.1"/>
    <property type="molecule type" value="Genomic_DNA"/>
</dbReference>
<feature type="domain" description="Reverse transcriptase" evidence="11">
    <location>
        <begin position="674"/>
        <end position="855"/>
    </location>
</feature>
<dbReference type="Gene3D" id="3.30.420.10">
    <property type="entry name" value="Ribonuclease H-like superfamily/Ribonuclease H"/>
    <property type="match status" value="1"/>
</dbReference>
<evidence type="ECO:0000256" key="10">
    <source>
        <dbReference type="SAM" id="MobiDB-lite"/>
    </source>
</evidence>
<keyword evidence="1" id="KW-0808">Transferase</keyword>
<feature type="domain" description="Integrase catalytic" evidence="12">
    <location>
        <begin position="1255"/>
        <end position="1420"/>
    </location>
</feature>
<dbReference type="GO" id="GO:0003723">
    <property type="term" value="F:RNA binding"/>
    <property type="evidence" value="ECO:0007669"/>
    <property type="project" value="UniProtKB-KW"/>
</dbReference>
<keyword evidence="3" id="KW-0540">Nuclease</keyword>
<dbReference type="GO" id="GO:0003964">
    <property type="term" value="F:RNA-directed DNA polymerase activity"/>
    <property type="evidence" value="ECO:0007669"/>
    <property type="project" value="UniProtKB-KW"/>
</dbReference>
<dbReference type="Gene3D" id="2.40.70.10">
    <property type="entry name" value="Acid Proteases"/>
    <property type="match status" value="1"/>
</dbReference>
<evidence type="ECO:0000256" key="7">
    <source>
        <dbReference type="ARBA" id="ARBA00022884"/>
    </source>
</evidence>
<dbReference type="InterPro" id="IPR043128">
    <property type="entry name" value="Rev_trsase/Diguanyl_cyclase"/>
</dbReference>
<keyword evidence="2" id="KW-0548">Nucleotidyltransferase</keyword>
<dbReference type="InterPro" id="IPR001969">
    <property type="entry name" value="Aspartic_peptidase_AS"/>
</dbReference>
<reference evidence="13" key="1">
    <citation type="journal article" date="2023" name="G3 (Bethesda)">
        <title>Whole genome assembly and annotation of the endangered Caribbean coral Acropora cervicornis.</title>
        <authorList>
            <person name="Selwyn J.D."/>
            <person name="Vollmer S.V."/>
        </authorList>
    </citation>
    <scope>NUCLEOTIDE SEQUENCE</scope>
    <source>
        <strain evidence="13">K2</strain>
    </source>
</reference>
<evidence type="ECO:0000256" key="2">
    <source>
        <dbReference type="ARBA" id="ARBA00022695"/>
    </source>
</evidence>
<dbReference type="InterPro" id="IPR012337">
    <property type="entry name" value="RNaseH-like_sf"/>
</dbReference>
<evidence type="ECO:0000256" key="1">
    <source>
        <dbReference type="ARBA" id="ARBA00022679"/>
    </source>
</evidence>
<dbReference type="InterPro" id="IPR001584">
    <property type="entry name" value="Integrase_cat-core"/>
</dbReference>
<keyword evidence="9" id="KW-0695">RNA-directed DNA polymerase</keyword>
<feature type="compositionally biased region" description="Pro residues" evidence="10">
    <location>
        <begin position="252"/>
        <end position="264"/>
    </location>
</feature>